<organism evidence="4 5">
    <name type="scientific">Polyrhizophydium stewartii</name>
    <dbReference type="NCBI Taxonomy" id="2732419"/>
    <lineage>
        <taxon>Eukaryota</taxon>
        <taxon>Fungi</taxon>
        <taxon>Fungi incertae sedis</taxon>
        <taxon>Chytridiomycota</taxon>
        <taxon>Chytridiomycota incertae sedis</taxon>
        <taxon>Chytridiomycetes</taxon>
        <taxon>Rhizophydiales</taxon>
        <taxon>Rhizophydiales incertae sedis</taxon>
        <taxon>Polyrhizophydium</taxon>
    </lineage>
</organism>
<dbReference type="InterPro" id="IPR003595">
    <property type="entry name" value="Tyr_Pase_cat"/>
</dbReference>
<dbReference type="PANTHER" id="PTHR43883:SF1">
    <property type="entry name" value="GLUCONOKINASE"/>
    <property type="match status" value="1"/>
</dbReference>
<dbReference type="InterPro" id="IPR009081">
    <property type="entry name" value="PP-bd_ACP"/>
</dbReference>
<dbReference type="SUPFAM" id="SSF47336">
    <property type="entry name" value="ACP-like"/>
    <property type="match status" value="1"/>
</dbReference>
<dbReference type="Pfam" id="PF00550">
    <property type="entry name" value="PP-binding"/>
    <property type="match status" value="1"/>
</dbReference>
<dbReference type="InterPro" id="IPR027417">
    <property type="entry name" value="P-loop_NTPase"/>
</dbReference>
<dbReference type="Pfam" id="PF03959">
    <property type="entry name" value="FSH1"/>
    <property type="match status" value="1"/>
</dbReference>
<dbReference type="Gene3D" id="3.90.190.10">
    <property type="entry name" value="Protein tyrosine phosphatase superfamily"/>
    <property type="match status" value="1"/>
</dbReference>
<feature type="domain" description="Tyrosine specific protein phosphatases" evidence="3">
    <location>
        <begin position="369"/>
        <end position="444"/>
    </location>
</feature>
<evidence type="ECO:0008006" key="6">
    <source>
        <dbReference type="Google" id="ProtNLM"/>
    </source>
</evidence>
<dbReference type="Gene3D" id="3.40.50.1820">
    <property type="entry name" value="alpha/beta hydrolase"/>
    <property type="match status" value="1"/>
</dbReference>
<evidence type="ECO:0000256" key="1">
    <source>
        <dbReference type="ARBA" id="ARBA00022801"/>
    </source>
</evidence>
<keyword evidence="1" id="KW-0378">Hydrolase</keyword>
<dbReference type="SUPFAM" id="SSF56091">
    <property type="entry name" value="DNA ligase/mRNA capping enzyme, catalytic domain"/>
    <property type="match status" value="1"/>
</dbReference>
<dbReference type="InterPro" id="IPR052732">
    <property type="entry name" value="Cell-binding_unc_protein"/>
</dbReference>
<sequence>MRIRTVDGVLAVVGDTIDAAAQRFLELEAFARSKVVPRTAGFCVVLATAQEASGVSGDLLRRMEAADVGRLFPLGLALHGDSAAFVPCIWPTGQRLRRLAGLPPADFRIVLSVGCADGITQSVDALVPGTFPDPAPAQLLYDLSTELFNAGKLADSAKYARILCHTEPASPQGWFRLAEVSSRMGLHKLAMLSYARVLVRVRSNSRTELDQDVDPKIVDLVLQGLFRAANHAEWGVVATAAEADEMADDDLANELLVAWPLALRRLVARTSKTARTLAFEPRTRLVVLPHTSAARLPRFFSWVVPFHLAASSEPNCESDIDLLERAGVRHIVTLTDERRLSPAWFSGKRISNTYMPVTNYGPPTPEQMDHFLRLASSPETTPLLVHCGGGKGRAGTMLAGYTAMFGFCVPDLAGWDAPAMDAREAIAAIRTLRPGSIETEAQEQAVSALIARVWSRSARSGLAPFPEQVVEPTHTTLEIVGDLDLGKADLLLLVGLPGSGKTHFCQSLLARAPRRWIHISSDDAARRNDLEVAVSRAPPPGRAAVLDRTNGVAQDRKSFLALATWARHPVAIFFDFDQALCVQRALQRTDHPTVAQDGRVAGIVRHHADRRMPPTLDEGFRAVARVTSRAAIEQLVQALAPVADMFKFPRTSHVVNLGAATSDDIINHNALIVPDPTARVVLTEKVDGANLGFSLAIVGGVPQLRVQNRGKFVGSHSHVQFRNLGCFLDDHGAELVEVLGSDPYYPQRFVLFGEWLALRHSIPYSRLPSRFLAFDLYDRKRECFVDRPTLLCMLGDTRIDVVPELAQQIIGRVPTDRELIEMTECTSAFYDGPVEGVYIKIEHNGRVESRGKVRPANCAKNGANKLKKQEFTFWSQVLGVQVADIGRATSLFALGSDSISAIRLLKGIQYQFAVPTMSHAVILKHLQLARMAAAHAIQHPEIPAETLAAFDIAKQTASKASLQPAIHVAWSHSQGSNTIHMEHQLSAVKAALGETAEFVFIPAPHATKSSYLSEFFEGMDWFEWLPRNSHSASEVNALIAYAMQKLEQIRHVDVLLGFSQGAMVVELLDRLAQDGSIRRTWHLSVLCSGVALSSGWLPKSLAASTPHDVPSIHIFGTNDHKAFQTQLPARYAADKRVVIKHAAGHDIPRDAEFGRKVARAISAAMDGEASGGSVLPAQNEPWYAATTSLLTNMLSFFQ</sequence>
<evidence type="ECO:0000313" key="4">
    <source>
        <dbReference type="EMBL" id="KAL2915810.1"/>
    </source>
</evidence>
<dbReference type="PANTHER" id="PTHR43883">
    <property type="entry name" value="SLR0207 PROTEIN"/>
    <property type="match status" value="1"/>
</dbReference>
<dbReference type="InterPro" id="IPR000387">
    <property type="entry name" value="Tyr_Pase_dom"/>
</dbReference>
<dbReference type="Pfam" id="PF09414">
    <property type="entry name" value="RNA_ligase"/>
    <property type="match status" value="1"/>
</dbReference>
<dbReference type="InterPro" id="IPR021122">
    <property type="entry name" value="RNA_ligase_dom_REL/Rnl2"/>
</dbReference>
<keyword evidence="5" id="KW-1185">Reference proteome</keyword>
<dbReference type="Pfam" id="PF22784">
    <property type="entry name" value="PTP-SAK"/>
    <property type="match status" value="1"/>
</dbReference>
<dbReference type="Gene3D" id="1.25.40.10">
    <property type="entry name" value="Tetratricopeptide repeat domain"/>
    <property type="match status" value="1"/>
</dbReference>
<dbReference type="EMBL" id="JADGIZ020000021">
    <property type="protein sequence ID" value="KAL2915810.1"/>
    <property type="molecule type" value="Genomic_DNA"/>
</dbReference>
<gene>
    <name evidence="4" type="ORF">HK105_204757</name>
</gene>
<dbReference type="InterPro" id="IPR029058">
    <property type="entry name" value="AB_hydrolase_fold"/>
</dbReference>
<dbReference type="InterPro" id="IPR011990">
    <property type="entry name" value="TPR-like_helical_dom_sf"/>
</dbReference>
<proteinExistence type="predicted"/>
<dbReference type="InterPro" id="IPR005645">
    <property type="entry name" value="FSH-like_dom"/>
</dbReference>
<dbReference type="SMART" id="SM00404">
    <property type="entry name" value="PTPc_motif"/>
    <property type="match status" value="1"/>
</dbReference>
<dbReference type="InterPro" id="IPR029021">
    <property type="entry name" value="Prot-tyrosine_phosphatase-like"/>
</dbReference>
<dbReference type="Pfam" id="PF13671">
    <property type="entry name" value="AAA_33"/>
    <property type="match status" value="1"/>
</dbReference>
<evidence type="ECO:0000259" key="2">
    <source>
        <dbReference type="PROSITE" id="PS50055"/>
    </source>
</evidence>
<dbReference type="Gene3D" id="3.40.50.300">
    <property type="entry name" value="P-loop containing nucleotide triphosphate hydrolases"/>
    <property type="match status" value="1"/>
</dbReference>
<dbReference type="PROSITE" id="PS50055">
    <property type="entry name" value="TYR_PHOSPHATASE_PTP"/>
    <property type="match status" value="1"/>
</dbReference>
<dbReference type="InterPro" id="IPR057023">
    <property type="entry name" value="PTP-SAK"/>
</dbReference>
<name>A0ABR4N8I8_9FUNG</name>
<dbReference type="Gene3D" id="3.30.470.30">
    <property type="entry name" value="DNA ligase/mRNA capping enzyme"/>
    <property type="match status" value="1"/>
</dbReference>
<dbReference type="Proteomes" id="UP001527925">
    <property type="component" value="Unassembled WGS sequence"/>
</dbReference>
<comment type="caution">
    <text evidence="4">The sequence shown here is derived from an EMBL/GenBank/DDBJ whole genome shotgun (WGS) entry which is preliminary data.</text>
</comment>
<protein>
    <recommendedName>
        <fullName evidence="6">Tyrosine specific protein phosphatases domain-containing protein</fullName>
    </recommendedName>
</protein>
<feature type="domain" description="Tyrosine-protein phosphatase" evidence="2">
    <location>
        <begin position="359"/>
        <end position="453"/>
    </location>
</feature>
<dbReference type="SUPFAM" id="SSF52799">
    <property type="entry name" value="(Phosphotyrosine protein) phosphatases II"/>
    <property type="match status" value="1"/>
</dbReference>
<dbReference type="Gene3D" id="1.10.1200.10">
    <property type="entry name" value="ACP-like"/>
    <property type="match status" value="1"/>
</dbReference>
<dbReference type="SUPFAM" id="SSF52540">
    <property type="entry name" value="P-loop containing nucleoside triphosphate hydrolases"/>
    <property type="match status" value="1"/>
</dbReference>
<accession>A0ABR4N8I8</accession>
<evidence type="ECO:0000313" key="5">
    <source>
        <dbReference type="Proteomes" id="UP001527925"/>
    </source>
</evidence>
<dbReference type="InterPro" id="IPR000242">
    <property type="entry name" value="PTP_cat"/>
</dbReference>
<dbReference type="InterPro" id="IPR036736">
    <property type="entry name" value="ACP-like_sf"/>
</dbReference>
<dbReference type="SUPFAM" id="SSF53474">
    <property type="entry name" value="alpha/beta-Hydrolases"/>
    <property type="match status" value="1"/>
</dbReference>
<dbReference type="PROSITE" id="PS50056">
    <property type="entry name" value="TYR_PHOSPHATASE_2"/>
    <property type="match status" value="1"/>
</dbReference>
<evidence type="ECO:0000259" key="3">
    <source>
        <dbReference type="PROSITE" id="PS50056"/>
    </source>
</evidence>
<reference evidence="4 5" key="1">
    <citation type="submission" date="2023-09" db="EMBL/GenBank/DDBJ databases">
        <title>Pangenome analysis of Batrachochytrium dendrobatidis and related Chytrids.</title>
        <authorList>
            <person name="Yacoub M.N."/>
            <person name="Stajich J.E."/>
            <person name="James T.Y."/>
        </authorList>
    </citation>
    <scope>NUCLEOTIDE SEQUENCE [LARGE SCALE GENOMIC DNA]</scope>
    <source>
        <strain evidence="4 5">JEL0888</strain>
    </source>
</reference>